<evidence type="ECO:0000259" key="1">
    <source>
        <dbReference type="Pfam" id="PF02954"/>
    </source>
</evidence>
<comment type="caution">
    <text evidence="2">The sequence shown here is derived from an EMBL/GenBank/DDBJ whole genome shotgun (WGS) entry which is preliminary data.</text>
</comment>
<organism evidence="2 3">
    <name type="scientific">Achromobacter marplatensis</name>
    <dbReference type="NCBI Taxonomy" id="470868"/>
    <lineage>
        <taxon>Bacteria</taxon>
        <taxon>Pseudomonadati</taxon>
        <taxon>Pseudomonadota</taxon>
        <taxon>Betaproteobacteria</taxon>
        <taxon>Burkholderiales</taxon>
        <taxon>Alcaligenaceae</taxon>
        <taxon>Achromobacter</taxon>
    </lineage>
</organism>
<dbReference type="Gene3D" id="1.10.10.60">
    <property type="entry name" value="Homeodomain-like"/>
    <property type="match status" value="1"/>
</dbReference>
<accession>A0ABX9FY45</accession>
<protein>
    <submittedName>
        <fullName evidence="2">Regulatory Fis family protein</fullName>
    </submittedName>
</protein>
<name>A0ABX9FY45_9BURK</name>
<sequence length="329" mass="35865">MAAFFMLARFMPAHHVPGCGGDRNAFTTNGDAACTTVAFNFAYLAKGESVREVLDCGVLLAPGHEGAMRDWVARHQARLTRIRLHLVPLVRTHAAEANAELLAAPAHGTGVHPHPLQDVQVLARLAISLKRYDGCILPVTPSTVAWARMALAQAGTALTTPILLLMDDMKAPAIEDLLGLGVADFIAQPACLESMRVRLDRMVRPAVWRQPPRASVREPAASYPGGSEAAAHEVARPRLPAELVEQAAAGMREARRLPAQEAFRVAKSRVVDGFEQDYIRHALSRHGGNVAQAARACDKHRRAFWALMRKHGIEAAPYRQAALARRTEY</sequence>
<keyword evidence="3" id="KW-1185">Reference proteome</keyword>
<gene>
    <name evidence="2" type="ORF">DFP87_1199</name>
</gene>
<dbReference type="Pfam" id="PF02954">
    <property type="entry name" value="HTH_8"/>
    <property type="match status" value="1"/>
</dbReference>
<dbReference type="SUPFAM" id="SSF46689">
    <property type="entry name" value="Homeodomain-like"/>
    <property type="match status" value="1"/>
</dbReference>
<feature type="domain" description="DNA binding HTH" evidence="1">
    <location>
        <begin position="274"/>
        <end position="306"/>
    </location>
</feature>
<dbReference type="EMBL" id="QNRM01000019">
    <property type="protein sequence ID" value="RBP12332.1"/>
    <property type="molecule type" value="Genomic_DNA"/>
</dbReference>
<evidence type="ECO:0000313" key="3">
    <source>
        <dbReference type="Proteomes" id="UP000252124"/>
    </source>
</evidence>
<proteinExistence type="predicted"/>
<reference evidence="2 3" key="1">
    <citation type="submission" date="2018-06" db="EMBL/GenBank/DDBJ databases">
        <title>Genomic Encyclopedia of Type Strains, Phase III (KMG-III): the genomes of soil and plant-associated and newly described type strains.</title>
        <authorList>
            <person name="Whitman W."/>
        </authorList>
    </citation>
    <scope>NUCLEOTIDE SEQUENCE [LARGE SCALE GENOMIC DNA]</scope>
    <source>
        <strain evidence="2 3">CECT 7342</strain>
    </source>
</reference>
<evidence type="ECO:0000313" key="2">
    <source>
        <dbReference type="EMBL" id="RBP12332.1"/>
    </source>
</evidence>
<dbReference type="InterPro" id="IPR009057">
    <property type="entry name" value="Homeodomain-like_sf"/>
</dbReference>
<dbReference type="InterPro" id="IPR002197">
    <property type="entry name" value="HTH_Fis"/>
</dbReference>
<dbReference type="Proteomes" id="UP000252124">
    <property type="component" value="Unassembled WGS sequence"/>
</dbReference>